<dbReference type="InterPro" id="IPR003370">
    <property type="entry name" value="Chromate_transpt"/>
</dbReference>
<dbReference type="PANTHER" id="PTHR43663">
    <property type="entry name" value="CHROMATE TRANSPORT PROTEIN-RELATED"/>
    <property type="match status" value="1"/>
</dbReference>
<comment type="caution">
    <text evidence="8">The sequence shown here is derived from an EMBL/GenBank/DDBJ whole genome shotgun (WGS) entry which is preliminary data.</text>
</comment>
<dbReference type="AlphaFoldDB" id="A0A7C4CG39"/>
<keyword evidence="3" id="KW-1003">Cell membrane</keyword>
<dbReference type="InterPro" id="IPR052518">
    <property type="entry name" value="CHR_Transporter"/>
</dbReference>
<feature type="transmembrane region" description="Helical" evidence="7">
    <location>
        <begin position="147"/>
        <end position="179"/>
    </location>
</feature>
<feature type="transmembrane region" description="Helical" evidence="7">
    <location>
        <begin position="117"/>
        <end position="135"/>
    </location>
</feature>
<dbReference type="GO" id="GO:0005886">
    <property type="term" value="C:plasma membrane"/>
    <property type="evidence" value="ECO:0007669"/>
    <property type="project" value="UniProtKB-SubCell"/>
</dbReference>
<evidence type="ECO:0000256" key="6">
    <source>
        <dbReference type="ARBA" id="ARBA00023136"/>
    </source>
</evidence>
<feature type="transmembrane region" description="Helical" evidence="7">
    <location>
        <begin position="77"/>
        <end position="105"/>
    </location>
</feature>
<organism evidence="8">
    <name type="scientific">Fervidobacterium thailandense</name>
    <dbReference type="NCBI Taxonomy" id="1008305"/>
    <lineage>
        <taxon>Bacteria</taxon>
        <taxon>Thermotogati</taxon>
        <taxon>Thermotogota</taxon>
        <taxon>Thermotogae</taxon>
        <taxon>Thermotogales</taxon>
        <taxon>Fervidobacteriaceae</taxon>
        <taxon>Fervidobacterium</taxon>
    </lineage>
</organism>
<comment type="subcellular location">
    <subcellularLocation>
        <location evidence="1">Cell membrane</location>
        <topology evidence="1">Multi-pass membrane protein</topology>
    </subcellularLocation>
</comment>
<name>A0A7C4CG39_9BACT</name>
<evidence type="ECO:0000256" key="1">
    <source>
        <dbReference type="ARBA" id="ARBA00004651"/>
    </source>
</evidence>
<evidence type="ECO:0000256" key="2">
    <source>
        <dbReference type="ARBA" id="ARBA00005262"/>
    </source>
</evidence>
<dbReference type="PANTHER" id="PTHR43663:SF1">
    <property type="entry name" value="CHROMATE TRANSPORTER"/>
    <property type="match status" value="1"/>
</dbReference>
<keyword evidence="6 7" id="KW-0472">Membrane</keyword>
<comment type="similarity">
    <text evidence="2">Belongs to the chromate ion transporter (CHR) (TC 2.A.51) family.</text>
</comment>
<dbReference type="Pfam" id="PF02417">
    <property type="entry name" value="Chromate_transp"/>
    <property type="match status" value="1"/>
</dbReference>
<keyword evidence="4 7" id="KW-0812">Transmembrane</keyword>
<sequence>MRGINDLRLILSIFLATAKIGGVTFGGGYAMVSVMQDEFVRRKKFFTEEEFSTIVALAQSLPGPIAVNTSAMAGYRLLGFVGAVVSVVGSIFFPFLTIVAIAAVLKVNYQLLAPFVRGMKVPIFAVLIITVLKMWGKSVRNLEELCLFIVTFILVSFLKLNPVFVIGLSVFYSVLTYYFKPKRAKKR</sequence>
<reference evidence="8" key="1">
    <citation type="journal article" date="2020" name="mSystems">
        <title>Genome- and Community-Level Interaction Insights into Carbon Utilization and Element Cycling Functions of Hydrothermarchaeota in Hydrothermal Sediment.</title>
        <authorList>
            <person name="Zhou Z."/>
            <person name="Liu Y."/>
            <person name="Xu W."/>
            <person name="Pan J."/>
            <person name="Luo Z.H."/>
            <person name="Li M."/>
        </authorList>
    </citation>
    <scope>NUCLEOTIDE SEQUENCE [LARGE SCALE GENOMIC DNA]</scope>
    <source>
        <strain evidence="8">SpSt-609</strain>
    </source>
</reference>
<proteinExistence type="inferred from homology"/>
<evidence type="ECO:0000313" key="8">
    <source>
        <dbReference type="EMBL" id="HGU41004.1"/>
    </source>
</evidence>
<keyword evidence="5 7" id="KW-1133">Transmembrane helix</keyword>
<gene>
    <name evidence="8" type="ORF">ENT77_07385</name>
</gene>
<dbReference type="GO" id="GO:0015109">
    <property type="term" value="F:chromate transmembrane transporter activity"/>
    <property type="evidence" value="ECO:0007669"/>
    <property type="project" value="InterPro"/>
</dbReference>
<evidence type="ECO:0000256" key="5">
    <source>
        <dbReference type="ARBA" id="ARBA00022989"/>
    </source>
</evidence>
<evidence type="ECO:0000256" key="4">
    <source>
        <dbReference type="ARBA" id="ARBA00022692"/>
    </source>
</evidence>
<accession>A0A7C4CG39</accession>
<dbReference type="EMBL" id="DSZY01000031">
    <property type="protein sequence ID" value="HGU41004.1"/>
    <property type="molecule type" value="Genomic_DNA"/>
</dbReference>
<evidence type="ECO:0000256" key="7">
    <source>
        <dbReference type="SAM" id="Phobius"/>
    </source>
</evidence>
<feature type="transmembrane region" description="Helical" evidence="7">
    <location>
        <begin position="7"/>
        <end position="32"/>
    </location>
</feature>
<evidence type="ECO:0000256" key="3">
    <source>
        <dbReference type="ARBA" id="ARBA00022475"/>
    </source>
</evidence>
<protein>
    <submittedName>
        <fullName evidence="8">Chromate transporter</fullName>
    </submittedName>
</protein>